<keyword evidence="3" id="KW-1185">Reference proteome</keyword>
<accession>A0ABQ3KVR0</accession>
<keyword evidence="1" id="KW-0732">Signal</keyword>
<dbReference type="EMBL" id="BNAO01000002">
    <property type="protein sequence ID" value="GHG63448.1"/>
    <property type="molecule type" value="Genomic_DNA"/>
</dbReference>
<evidence type="ECO:0000256" key="1">
    <source>
        <dbReference type="SAM" id="SignalP"/>
    </source>
</evidence>
<dbReference type="RefSeq" id="WP_189430708.1">
    <property type="nucleotide sequence ID" value="NZ_BNAO01000002.1"/>
</dbReference>
<organism evidence="2 3">
    <name type="scientific">Alishewanella longhuensis</name>
    <dbReference type="NCBI Taxonomy" id="1091037"/>
    <lineage>
        <taxon>Bacteria</taxon>
        <taxon>Pseudomonadati</taxon>
        <taxon>Pseudomonadota</taxon>
        <taxon>Gammaproteobacteria</taxon>
        <taxon>Alteromonadales</taxon>
        <taxon>Alteromonadaceae</taxon>
        <taxon>Alishewanella</taxon>
    </lineage>
</organism>
<evidence type="ECO:0000313" key="3">
    <source>
        <dbReference type="Proteomes" id="UP000659697"/>
    </source>
</evidence>
<evidence type="ECO:0008006" key="4">
    <source>
        <dbReference type="Google" id="ProtNLM"/>
    </source>
</evidence>
<protein>
    <recommendedName>
        <fullName evidence="4">SIMPL domain-containing protein</fullName>
    </recommendedName>
</protein>
<sequence length="66" mass="7310">MRSLLLPLPLLFTLSSTLLSTAFAAELQLKQGEVQVPMPGRSVTTEYFKLEINTATVEERVKASNE</sequence>
<feature type="signal peptide" evidence="1">
    <location>
        <begin position="1"/>
        <end position="24"/>
    </location>
</feature>
<proteinExistence type="predicted"/>
<reference evidence="3" key="1">
    <citation type="journal article" date="2019" name="Int. J. Syst. Evol. Microbiol.">
        <title>The Global Catalogue of Microorganisms (GCM) 10K type strain sequencing project: providing services to taxonomists for standard genome sequencing and annotation.</title>
        <authorList>
            <consortium name="The Broad Institute Genomics Platform"/>
            <consortium name="The Broad Institute Genome Sequencing Center for Infectious Disease"/>
            <person name="Wu L."/>
            <person name="Ma J."/>
        </authorList>
    </citation>
    <scope>NUCLEOTIDE SEQUENCE [LARGE SCALE GENOMIC DNA]</scope>
    <source>
        <strain evidence="3">CGMCC 1.7003</strain>
    </source>
</reference>
<feature type="chain" id="PRO_5047400282" description="SIMPL domain-containing protein" evidence="1">
    <location>
        <begin position="25"/>
        <end position="66"/>
    </location>
</feature>
<name>A0ABQ3KVR0_9ALTE</name>
<evidence type="ECO:0000313" key="2">
    <source>
        <dbReference type="EMBL" id="GHG63448.1"/>
    </source>
</evidence>
<dbReference type="Proteomes" id="UP000659697">
    <property type="component" value="Unassembled WGS sequence"/>
</dbReference>
<gene>
    <name evidence="2" type="ORF">GCM10010919_09150</name>
</gene>
<comment type="caution">
    <text evidence="2">The sequence shown here is derived from an EMBL/GenBank/DDBJ whole genome shotgun (WGS) entry which is preliminary data.</text>
</comment>